<evidence type="ECO:0000313" key="6">
    <source>
        <dbReference type="Proteomes" id="UP001217089"/>
    </source>
</evidence>
<sequence>MCLFRLIHELQRPFIYRFLFGLYFIIIIPMVLSQLTGSIQKCKNEGEEVYIPLISDNPCISCTCENQEVRCKRQECPSLEGCYMIIFENFKRKTKCCEVCKGCNYNGKYFSHNQTWTEADDPCVSLTCRITTFFNISTTRPSEFISNTKISFLMIIYYSYKFFLIEKNLFGDNIGRNHVFFLFDVIEENCIFYILFCQHIKIIA</sequence>
<feature type="transmembrane region" description="Helical" evidence="4">
    <location>
        <begin position="14"/>
        <end position="32"/>
    </location>
</feature>
<evidence type="ECO:0000313" key="5">
    <source>
        <dbReference type="EMBL" id="KAJ8320824.1"/>
    </source>
</evidence>
<accession>A0ABQ9FU81</accession>
<keyword evidence="6" id="KW-1185">Reference proteome</keyword>
<dbReference type="Proteomes" id="UP001217089">
    <property type="component" value="Unassembled WGS sequence"/>
</dbReference>
<evidence type="ECO:0008006" key="7">
    <source>
        <dbReference type="Google" id="ProtNLM"/>
    </source>
</evidence>
<keyword evidence="4" id="KW-1133">Transmembrane helix</keyword>
<reference evidence="5 6" key="1">
    <citation type="submission" date="2022-12" db="EMBL/GenBank/DDBJ databases">
        <title>Chromosome-level genome of Tegillarca granosa.</title>
        <authorList>
            <person name="Kim J."/>
        </authorList>
    </citation>
    <scope>NUCLEOTIDE SEQUENCE [LARGE SCALE GENOMIC DNA]</scope>
    <source>
        <strain evidence="5">Teg-2019</strain>
        <tissue evidence="5">Adductor muscle</tissue>
    </source>
</reference>
<keyword evidence="4" id="KW-0812">Transmembrane</keyword>
<evidence type="ECO:0000256" key="2">
    <source>
        <dbReference type="ARBA" id="ARBA00022525"/>
    </source>
</evidence>
<dbReference type="InterPro" id="IPR052424">
    <property type="entry name" value="Kielin_Chordin-BMP_Reg"/>
</dbReference>
<evidence type="ECO:0000256" key="4">
    <source>
        <dbReference type="SAM" id="Phobius"/>
    </source>
</evidence>
<dbReference type="EMBL" id="JARBDR010000141">
    <property type="protein sequence ID" value="KAJ8320824.1"/>
    <property type="molecule type" value="Genomic_DNA"/>
</dbReference>
<dbReference type="Gene3D" id="6.20.200.20">
    <property type="match status" value="1"/>
</dbReference>
<name>A0ABQ9FU81_TEGGR</name>
<evidence type="ECO:0000256" key="1">
    <source>
        <dbReference type="ARBA" id="ARBA00004613"/>
    </source>
</evidence>
<evidence type="ECO:0000256" key="3">
    <source>
        <dbReference type="ARBA" id="ARBA00022729"/>
    </source>
</evidence>
<keyword evidence="4" id="KW-0472">Membrane</keyword>
<organism evidence="5 6">
    <name type="scientific">Tegillarca granosa</name>
    <name type="common">Malaysian cockle</name>
    <name type="synonym">Anadara granosa</name>
    <dbReference type="NCBI Taxonomy" id="220873"/>
    <lineage>
        <taxon>Eukaryota</taxon>
        <taxon>Metazoa</taxon>
        <taxon>Spiralia</taxon>
        <taxon>Lophotrochozoa</taxon>
        <taxon>Mollusca</taxon>
        <taxon>Bivalvia</taxon>
        <taxon>Autobranchia</taxon>
        <taxon>Pteriomorphia</taxon>
        <taxon>Arcoida</taxon>
        <taxon>Arcoidea</taxon>
        <taxon>Arcidae</taxon>
        <taxon>Tegillarca</taxon>
    </lineage>
</organism>
<dbReference type="SUPFAM" id="SSF57603">
    <property type="entry name" value="FnI-like domain"/>
    <property type="match status" value="2"/>
</dbReference>
<dbReference type="PANTHER" id="PTHR46698:SF4">
    <property type="entry name" value="CROSSVEINLESS 2"/>
    <property type="match status" value="1"/>
</dbReference>
<dbReference type="PANTHER" id="PTHR46698">
    <property type="entry name" value="CROSSVEINLESS 2"/>
    <property type="match status" value="1"/>
</dbReference>
<comment type="caution">
    <text evidence="5">The sequence shown here is derived from an EMBL/GenBank/DDBJ whole genome shotgun (WGS) entry which is preliminary data.</text>
</comment>
<keyword evidence="2" id="KW-0964">Secreted</keyword>
<gene>
    <name evidence="5" type="ORF">KUTeg_002411</name>
</gene>
<proteinExistence type="predicted"/>
<protein>
    <recommendedName>
        <fullName evidence="7">VWFC domain-containing protein</fullName>
    </recommendedName>
</protein>
<keyword evidence="3" id="KW-0732">Signal</keyword>
<comment type="subcellular location">
    <subcellularLocation>
        <location evidence="1">Secreted</location>
    </subcellularLocation>
</comment>